<sequence>MDNGTVIPGQWRNKPSGSQKQRRALFRSCAERVRQKPGRTHRAHIAVVDIGQRGGGANARCHGLLWSLYDSPERCSLTVYRAAHRGSGQGGVVDVDDVVVEEFDDVMSEVDANDALPTAAAEESSPSFFWERHEYRPPGQPLDGKTDSTASGKTSSESFPADGAASLDDVKTKFDFEVFLASKRKPEAEERRADAEAEFYRQETKRSKALASMHVEEKFKIAAIADFHVEEHRQAIAKTEMLQEHKKLFVEQHKMEALKRRLLQLEIRKIKRDQGTDVH</sequence>
<dbReference type="AlphaFoldDB" id="A0A9J6DHI5"/>
<evidence type="ECO:0000313" key="2">
    <source>
        <dbReference type="EMBL" id="KAH8021567.1"/>
    </source>
</evidence>
<dbReference type="EMBL" id="JABSTU010000009">
    <property type="protein sequence ID" value="KAH8021567.1"/>
    <property type="molecule type" value="Genomic_DNA"/>
</dbReference>
<dbReference type="Proteomes" id="UP000821866">
    <property type="component" value="Chromosome 7"/>
</dbReference>
<evidence type="ECO:0000256" key="1">
    <source>
        <dbReference type="SAM" id="MobiDB-lite"/>
    </source>
</evidence>
<keyword evidence="3" id="KW-1185">Reference proteome</keyword>
<reference evidence="2" key="1">
    <citation type="journal article" date="2020" name="Cell">
        <title>Large-Scale Comparative Analyses of Tick Genomes Elucidate Their Genetic Diversity and Vector Capacities.</title>
        <authorList>
            <consortium name="Tick Genome and Microbiome Consortium (TIGMIC)"/>
            <person name="Jia N."/>
            <person name="Wang J."/>
            <person name="Shi W."/>
            <person name="Du L."/>
            <person name="Sun Y."/>
            <person name="Zhan W."/>
            <person name="Jiang J.F."/>
            <person name="Wang Q."/>
            <person name="Zhang B."/>
            <person name="Ji P."/>
            <person name="Bell-Sakyi L."/>
            <person name="Cui X.M."/>
            <person name="Yuan T.T."/>
            <person name="Jiang B.G."/>
            <person name="Yang W.F."/>
            <person name="Lam T.T."/>
            <person name="Chang Q.C."/>
            <person name="Ding S.J."/>
            <person name="Wang X.J."/>
            <person name="Zhu J.G."/>
            <person name="Ruan X.D."/>
            <person name="Zhao L."/>
            <person name="Wei J.T."/>
            <person name="Ye R.Z."/>
            <person name="Que T.C."/>
            <person name="Du C.H."/>
            <person name="Zhou Y.H."/>
            <person name="Cheng J.X."/>
            <person name="Dai P.F."/>
            <person name="Guo W.B."/>
            <person name="Han X.H."/>
            <person name="Huang E.J."/>
            <person name="Li L.F."/>
            <person name="Wei W."/>
            <person name="Gao Y.C."/>
            <person name="Liu J.Z."/>
            <person name="Shao H.Z."/>
            <person name="Wang X."/>
            <person name="Wang C.C."/>
            <person name="Yang T.C."/>
            <person name="Huo Q.B."/>
            <person name="Li W."/>
            <person name="Chen H.Y."/>
            <person name="Chen S.E."/>
            <person name="Zhou L.G."/>
            <person name="Ni X.B."/>
            <person name="Tian J.H."/>
            <person name="Sheng Y."/>
            <person name="Liu T."/>
            <person name="Pan Y.S."/>
            <person name="Xia L.Y."/>
            <person name="Li J."/>
            <person name="Zhao F."/>
            <person name="Cao W.C."/>
        </authorList>
    </citation>
    <scope>NUCLEOTIDE SEQUENCE</scope>
    <source>
        <strain evidence="2">Rmic-2018</strain>
    </source>
</reference>
<comment type="caution">
    <text evidence="2">The sequence shown here is derived from an EMBL/GenBank/DDBJ whole genome shotgun (WGS) entry which is preliminary data.</text>
</comment>
<feature type="region of interest" description="Disordered" evidence="1">
    <location>
        <begin position="1"/>
        <end position="21"/>
    </location>
</feature>
<feature type="region of interest" description="Disordered" evidence="1">
    <location>
        <begin position="114"/>
        <end position="164"/>
    </location>
</feature>
<organism evidence="2 3">
    <name type="scientific">Rhipicephalus microplus</name>
    <name type="common">Cattle tick</name>
    <name type="synonym">Boophilus microplus</name>
    <dbReference type="NCBI Taxonomy" id="6941"/>
    <lineage>
        <taxon>Eukaryota</taxon>
        <taxon>Metazoa</taxon>
        <taxon>Ecdysozoa</taxon>
        <taxon>Arthropoda</taxon>
        <taxon>Chelicerata</taxon>
        <taxon>Arachnida</taxon>
        <taxon>Acari</taxon>
        <taxon>Parasitiformes</taxon>
        <taxon>Ixodida</taxon>
        <taxon>Ixodoidea</taxon>
        <taxon>Ixodidae</taxon>
        <taxon>Rhipicephalinae</taxon>
        <taxon>Rhipicephalus</taxon>
        <taxon>Boophilus</taxon>
    </lineage>
</organism>
<evidence type="ECO:0000313" key="3">
    <source>
        <dbReference type="Proteomes" id="UP000821866"/>
    </source>
</evidence>
<accession>A0A9J6DHI5</accession>
<feature type="compositionally biased region" description="Polar residues" evidence="1">
    <location>
        <begin position="147"/>
        <end position="158"/>
    </location>
</feature>
<gene>
    <name evidence="2" type="ORF">HPB51_015963</name>
</gene>
<proteinExistence type="predicted"/>
<reference evidence="2" key="2">
    <citation type="submission" date="2021-09" db="EMBL/GenBank/DDBJ databases">
        <authorList>
            <person name="Jia N."/>
            <person name="Wang J."/>
            <person name="Shi W."/>
            <person name="Du L."/>
            <person name="Sun Y."/>
            <person name="Zhan W."/>
            <person name="Jiang J."/>
            <person name="Wang Q."/>
            <person name="Zhang B."/>
            <person name="Ji P."/>
            <person name="Sakyi L.B."/>
            <person name="Cui X."/>
            <person name="Yuan T."/>
            <person name="Jiang B."/>
            <person name="Yang W."/>
            <person name="Lam T.T.-Y."/>
            <person name="Chang Q."/>
            <person name="Ding S."/>
            <person name="Wang X."/>
            <person name="Zhu J."/>
            <person name="Ruan X."/>
            <person name="Zhao L."/>
            <person name="Wei J."/>
            <person name="Que T."/>
            <person name="Du C."/>
            <person name="Cheng J."/>
            <person name="Dai P."/>
            <person name="Han X."/>
            <person name="Huang E."/>
            <person name="Gao Y."/>
            <person name="Liu J."/>
            <person name="Shao H."/>
            <person name="Ye R."/>
            <person name="Li L."/>
            <person name="Wei W."/>
            <person name="Wang X."/>
            <person name="Wang C."/>
            <person name="Huo Q."/>
            <person name="Li W."/>
            <person name="Guo W."/>
            <person name="Chen H."/>
            <person name="Chen S."/>
            <person name="Zhou L."/>
            <person name="Zhou L."/>
            <person name="Ni X."/>
            <person name="Tian J."/>
            <person name="Zhou Y."/>
            <person name="Sheng Y."/>
            <person name="Liu T."/>
            <person name="Pan Y."/>
            <person name="Xia L."/>
            <person name="Li J."/>
            <person name="Zhao F."/>
            <person name="Cao W."/>
        </authorList>
    </citation>
    <scope>NUCLEOTIDE SEQUENCE</scope>
    <source>
        <strain evidence="2">Rmic-2018</strain>
        <tissue evidence="2">Larvae</tissue>
    </source>
</reference>
<name>A0A9J6DHI5_RHIMP</name>
<protein>
    <submittedName>
        <fullName evidence="2">Uncharacterized protein</fullName>
    </submittedName>
</protein>